<dbReference type="PROSITE" id="PS50801">
    <property type="entry name" value="STAS"/>
    <property type="match status" value="1"/>
</dbReference>
<dbReference type="Gene3D" id="3.30.750.24">
    <property type="entry name" value="STAS domain"/>
    <property type="match status" value="1"/>
</dbReference>
<dbReference type="InterPro" id="IPR002645">
    <property type="entry name" value="STAS_dom"/>
</dbReference>
<dbReference type="InterPro" id="IPR036513">
    <property type="entry name" value="STAS_dom_sf"/>
</dbReference>
<protein>
    <recommendedName>
        <fullName evidence="1">STAS domain-containing protein</fullName>
    </recommendedName>
</protein>
<comment type="caution">
    <text evidence="2">The sequence shown here is derived from an EMBL/GenBank/DDBJ whole genome shotgun (WGS) entry which is preliminary data.</text>
</comment>
<reference evidence="2" key="2">
    <citation type="submission" date="2020-09" db="EMBL/GenBank/DDBJ databases">
        <authorList>
            <person name="Sun Q."/>
            <person name="Ohkuma M."/>
        </authorList>
    </citation>
    <scope>NUCLEOTIDE SEQUENCE</scope>
    <source>
        <strain evidence="2">JCM 4369</strain>
    </source>
</reference>
<evidence type="ECO:0000313" key="2">
    <source>
        <dbReference type="EMBL" id="GGU76638.1"/>
    </source>
</evidence>
<dbReference type="AlphaFoldDB" id="A0A918M987"/>
<proteinExistence type="predicted"/>
<dbReference type="Pfam" id="PF13466">
    <property type="entry name" value="STAS_2"/>
    <property type="match status" value="1"/>
</dbReference>
<keyword evidence="3" id="KW-1185">Reference proteome</keyword>
<gene>
    <name evidence="2" type="ORF">GCM10010260_06090</name>
</gene>
<name>A0A918M987_9ACTN</name>
<sequence>MSEPEVVRPRRPAGAVPAPAVPWLSVHPLTARAGFRAVGEVTLPTHRIWERALEDAVRDRGDVYFVELSALSFVDVAGAEVLADAARRFGERRLVLDRPPAALPRVLGLLWPGLPAIEVAAS</sequence>
<dbReference type="EMBL" id="BMTD01000001">
    <property type="protein sequence ID" value="GGU76638.1"/>
    <property type="molecule type" value="Genomic_DNA"/>
</dbReference>
<evidence type="ECO:0000313" key="3">
    <source>
        <dbReference type="Proteomes" id="UP000618795"/>
    </source>
</evidence>
<dbReference type="Proteomes" id="UP000618795">
    <property type="component" value="Unassembled WGS sequence"/>
</dbReference>
<dbReference type="InterPro" id="IPR058548">
    <property type="entry name" value="MlaB-like_STAS"/>
</dbReference>
<reference evidence="2" key="1">
    <citation type="journal article" date="2014" name="Int. J. Syst. Evol. Microbiol.">
        <title>Complete genome sequence of Corynebacterium casei LMG S-19264T (=DSM 44701T), isolated from a smear-ripened cheese.</title>
        <authorList>
            <consortium name="US DOE Joint Genome Institute (JGI-PGF)"/>
            <person name="Walter F."/>
            <person name="Albersmeier A."/>
            <person name="Kalinowski J."/>
            <person name="Ruckert C."/>
        </authorList>
    </citation>
    <scope>NUCLEOTIDE SEQUENCE</scope>
    <source>
        <strain evidence="2">JCM 4369</strain>
    </source>
</reference>
<organism evidence="2 3">
    <name type="scientific">Streptomyces filipinensis</name>
    <dbReference type="NCBI Taxonomy" id="66887"/>
    <lineage>
        <taxon>Bacteria</taxon>
        <taxon>Bacillati</taxon>
        <taxon>Actinomycetota</taxon>
        <taxon>Actinomycetes</taxon>
        <taxon>Kitasatosporales</taxon>
        <taxon>Streptomycetaceae</taxon>
        <taxon>Streptomyces</taxon>
    </lineage>
</organism>
<dbReference type="SUPFAM" id="SSF52091">
    <property type="entry name" value="SpoIIaa-like"/>
    <property type="match status" value="1"/>
</dbReference>
<feature type="domain" description="STAS" evidence="1">
    <location>
        <begin position="35"/>
        <end position="107"/>
    </location>
</feature>
<accession>A0A918M987</accession>
<evidence type="ECO:0000259" key="1">
    <source>
        <dbReference type="PROSITE" id="PS50801"/>
    </source>
</evidence>
<dbReference type="RefSeq" id="WP_191871029.1">
    <property type="nucleotide sequence ID" value="NZ_BMTD01000001.1"/>
</dbReference>